<sequence length="253" mass="29618">MHENHLIFNSSIAVQKPENILSKNTYCPFCEKDALTGVLAEKGEIIWLKNKYPVLEDTFQTVLIETADCEADLSEYSRPHLHTLFQFAFEKWRELEQDPRFKSVIFFKNHGPLSGGTIKHPHMQIVGLEKIDYRQKIKVEDFQGVSMDERKGVSWNVSSTPRIGFYEWNVKMQFGGDVSQLADFVQKTVYYIMHQYQFKCSSYNLFFYHLESNIYVKIMPRFVTSPIFVGYSIPQVPNSLNEVVRDIQEKHCH</sequence>
<dbReference type="InterPro" id="IPR049285">
    <property type="entry name" value="DUF4931_C"/>
</dbReference>
<dbReference type="EMBL" id="RCVZ01000006">
    <property type="protein sequence ID" value="RLQ95452.1"/>
    <property type="molecule type" value="Genomic_DNA"/>
</dbReference>
<dbReference type="SUPFAM" id="SSF54197">
    <property type="entry name" value="HIT-like"/>
    <property type="match status" value="1"/>
</dbReference>
<evidence type="ECO:0000259" key="1">
    <source>
        <dbReference type="Pfam" id="PF16285"/>
    </source>
</evidence>
<dbReference type="Proteomes" id="UP000276770">
    <property type="component" value="Unassembled WGS sequence"/>
</dbReference>
<keyword evidence="4" id="KW-1185">Reference proteome</keyword>
<name>A0A3L7K411_9BACI</name>
<dbReference type="AlphaFoldDB" id="A0A3L7K411"/>
<dbReference type="Pfam" id="PF20956">
    <property type="entry name" value="DUF4931_C"/>
    <property type="match status" value="1"/>
</dbReference>
<evidence type="ECO:0000259" key="2">
    <source>
        <dbReference type="Pfam" id="PF20956"/>
    </source>
</evidence>
<comment type="caution">
    <text evidence="3">The sequence shown here is derived from an EMBL/GenBank/DDBJ whole genome shotgun (WGS) entry which is preliminary data.</text>
</comment>
<dbReference type="InterPro" id="IPR012361">
    <property type="entry name" value="GalT_short"/>
</dbReference>
<evidence type="ECO:0000313" key="4">
    <source>
        <dbReference type="Proteomes" id="UP000276770"/>
    </source>
</evidence>
<feature type="domain" description="DUF4931" evidence="2">
    <location>
        <begin position="135"/>
        <end position="250"/>
    </location>
</feature>
<dbReference type="Pfam" id="PF16285">
    <property type="entry name" value="DUF4931_N"/>
    <property type="match status" value="1"/>
</dbReference>
<gene>
    <name evidence="3" type="ORF">D9X91_10475</name>
</gene>
<dbReference type="InterPro" id="IPR036265">
    <property type="entry name" value="HIT-like_sf"/>
</dbReference>
<protein>
    <submittedName>
        <fullName evidence="3">DUF4931 domain-containing protein</fullName>
    </submittedName>
</protein>
<accession>A0A3L7K411</accession>
<proteinExistence type="predicted"/>
<dbReference type="PIRSF" id="PIRSF031505">
    <property type="entry name" value="GalT_short"/>
    <property type="match status" value="1"/>
</dbReference>
<dbReference type="InterPro" id="IPR046322">
    <property type="entry name" value="DUF4931"/>
</dbReference>
<dbReference type="OrthoDB" id="1803128at2"/>
<dbReference type="RefSeq" id="WP_121680567.1">
    <property type="nucleotide sequence ID" value="NZ_RCVZ01000006.1"/>
</dbReference>
<reference evidence="3 4" key="1">
    <citation type="submission" date="2018-10" db="EMBL/GenBank/DDBJ databases">
        <title>Falsibacillus sp. genome draft.</title>
        <authorList>
            <person name="Shi S."/>
        </authorList>
    </citation>
    <scope>NUCLEOTIDE SEQUENCE [LARGE SCALE GENOMIC DNA]</scope>
    <source>
        <strain evidence="3 4">GY 10110</strain>
    </source>
</reference>
<evidence type="ECO:0000313" key="3">
    <source>
        <dbReference type="EMBL" id="RLQ95452.1"/>
    </source>
</evidence>
<organism evidence="3 4">
    <name type="scientific">Falsibacillus albus</name>
    <dbReference type="NCBI Taxonomy" id="2478915"/>
    <lineage>
        <taxon>Bacteria</taxon>
        <taxon>Bacillati</taxon>
        <taxon>Bacillota</taxon>
        <taxon>Bacilli</taxon>
        <taxon>Bacillales</taxon>
        <taxon>Bacillaceae</taxon>
        <taxon>Falsibacillus</taxon>
    </lineage>
</organism>
<feature type="domain" description="DUF4931" evidence="1">
    <location>
        <begin position="8"/>
        <end position="131"/>
    </location>
</feature>
<dbReference type="Gene3D" id="3.30.428.10">
    <property type="entry name" value="HIT-like"/>
    <property type="match status" value="1"/>
</dbReference>